<evidence type="ECO:0000256" key="1">
    <source>
        <dbReference type="SAM" id="Phobius"/>
    </source>
</evidence>
<dbReference type="Gramene" id="ONK57678">
    <property type="protein sequence ID" value="ONK57678"/>
    <property type="gene ID" value="A4U43_C09F2950"/>
</dbReference>
<organism evidence="3 4">
    <name type="scientific">Asparagus officinalis</name>
    <name type="common">Garden asparagus</name>
    <dbReference type="NCBI Taxonomy" id="4686"/>
    <lineage>
        <taxon>Eukaryota</taxon>
        <taxon>Viridiplantae</taxon>
        <taxon>Streptophyta</taxon>
        <taxon>Embryophyta</taxon>
        <taxon>Tracheophyta</taxon>
        <taxon>Spermatophyta</taxon>
        <taxon>Magnoliopsida</taxon>
        <taxon>Liliopsida</taxon>
        <taxon>Asparagales</taxon>
        <taxon>Asparagaceae</taxon>
        <taxon>Asparagoideae</taxon>
        <taxon>Asparagus</taxon>
    </lineage>
</organism>
<protein>
    <recommendedName>
        <fullName evidence="2">GRF-like zinc ribbon domain-containing protein</fullName>
    </recommendedName>
</protein>
<dbReference type="EMBL" id="CM007389">
    <property type="protein sequence ID" value="ONK57678.1"/>
    <property type="molecule type" value="Genomic_DNA"/>
</dbReference>
<keyword evidence="1" id="KW-0472">Membrane</keyword>
<evidence type="ECO:0000313" key="3">
    <source>
        <dbReference type="EMBL" id="ONK57678.1"/>
    </source>
</evidence>
<dbReference type="AlphaFoldDB" id="A0A5P1E555"/>
<gene>
    <name evidence="3" type="ORF">A4U43_C09F2950</name>
</gene>
<name>A0A5P1E555_ASPOF</name>
<evidence type="ECO:0000259" key="2">
    <source>
        <dbReference type="Pfam" id="PF23549"/>
    </source>
</evidence>
<reference evidence="4" key="1">
    <citation type="journal article" date="2017" name="Nat. Commun.">
        <title>The asparagus genome sheds light on the origin and evolution of a young Y chromosome.</title>
        <authorList>
            <person name="Harkess A."/>
            <person name="Zhou J."/>
            <person name="Xu C."/>
            <person name="Bowers J.E."/>
            <person name="Van der Hulst R."/>
            <person name="Ayyampalayam S."/>
            <person name="Mercati F."/>
            <person name="Riccardi P."/>
            <person name="McKain M.R."/>
            <person name="Kakrana A."/>
            <person name="Tang H."/>
            <person name="Ray J."/>
            <person name="Groenendijk J."/>
            <person name="Arikit S."/>
            <person name="Mathioni S.M."/>
            <person name="Nakano M."/>
            <person name="Shan H."/>
            <person name="Telgmann-Rauber A."/>
            <person name="Kanno A."/>
            <person name="Yue Z."/>
            <person name="Chen H."/>
            <person name="Li W."/>
            <person name="Chen Y."/>
            <person name="Xu X."/>
            <person name="Zhang Y."/>
            <person name="Luo S."/>
            <person name="Chen H."/>
            <person name="Gao J."/>
            <person name="Mao Z."/>
            <person name="Pires J.C."/>
            <person name="Luo M."/>
            <person name="Kudrna D."/>
            <person name="Wing R.A."/>
            <person name="Meyers B.C."/>
            <person name="Yi K."/>
            <person name="Kong H."/>
            <person name="Lavrijsen P."/>
            <person name="Sunseri F."/>
            <person name="Falavigna A."/>
            <person name="Ye Y."/>
            <person name="Leebens-Mack J.H."/>
            <person name="Chen G."/>
        </authorList>
    </citation>
    <scope>NUCLEOTIDE SEQUENCE [LARGE SCALE GENOMIC DNA]</scope>
    <source>
        <strain evidence="4">cv. DH0086</strain>
    </source>
</reference>
<accession>A0A5P1E555</accession>
<keyword evidence="1" id="KW-0812">Transmembrane</keyword>
<evidence type="ECO:0000313" key="4">
    <source>
        <dbReference type="Proteomes" id="UP000243459"/>
    </source>
</evidence>
<keyword evidence="1" id="KW-1133">Transmembrane helix</keyword>
<keyword evidence="4" id="KW-1185">Reference proteome</keyword>
<dbReference type="InterPro" id="IPR056444">
    <property type="entry name" value="Zn_ribbon_GRF_2"/>
</dbReference>
<feature type="domain" description="GRF-like zinc ribbon" evidence="2">
    <location>
        <begin position="24"/>
        <end position="62"/>
    </location>
</feature>
<feature type="transmembrane region" description="Helical" evidence="1">
    <location>
        <begin position="90"/>
        <end position="107"/>
    </location>
</feature>
<dbReference type="Proteomes" id="UP000243459">
    <property type="component" value="Chromosome 9"/>
</dbReference>
<dbReference type="Pfam" id="PF23549">
    <property type="entry name" value="Zn_ribbon_GRF_2"/>
    <property type="match status" value="1"/>
</dbReference>
<sequence>MASSSTVEGNSCVEVDIRFILKQCDCGELADMKITKSNKNNNRGRIYYSCKRQKCGSFLGWCKISSIEQIPFVIAPPEARELVVVREKVLWKWLTIIAFLLSFCLAMKEIM</sequence>
<proteinExistence type="predicted"/>